<keyword evidence="1" id="KW-1133">Transmembrane helix</keyword>
<evidence type="ECO:0000313" key="3">
    <source>
        <dbReference type="Proteomes" id="UP000317214"/>
    </source>
</evidence>
<dbReference type="OrthoDB" id="7219799at2"/>
<dbReference type="AlphaFoldDB" id="A0A4Y6V5D0"/>
<feature type="transmembrane region" description="Helical" evidence="1">
    <location>
        <begin position="31"/>
        <end position="52"/>
    </location>
</feature>
<keyword evidence="1" id="KW-0812">Transmembrane</keyword>
<keyword evidence="1" id="KW-0472">Membrane</keyword>
<protein>
    <recommendedName>
        <fullName evidence="4">General secretion pathway protein GspK</fullName>
    </recommendedName>
</protein>
<proteinExistence type="predicted"/>
<dbReference type="Proteomes" id="UP000317214">
    <property type="component" value="Chromosome"/>
</dbReference>
<dbReference type="InterPro" id="IPR038072">
    <property type="entry name" value="GspK_central_sf"/>
</dbReference>
<reference evidence="2 3" key="1">
    <citation type="submission" date="2018-09" db="EMBL/GenBank/DDBJ databases">
        <title>The complete genome sequence of Neokomagataea tanensis NBRC 106556(T).</title>
        <authorList>
            <person name="Chua K.-O."/>
            <person name="See-Too W.-S."/>
            <person name="Hong K.-W."/>
            <person name="Yin W.-F."/>
            <person name="Chan K.-G."/>
        </authorList>
    </citation>
    <scope>NUCLEOTIDE SEQUENCE [LARGE SCALE GENOMIC DNA]</scope>
    <source>
        <strain evidence="3">AH13 \ NBRC 106556</strain>
    </source>
</reference>
<dbReference type="EMBL" id="CP032485">
    <property type="protein sequence ID" value="QDH25312.1"/>
    <property type="molecule type" value="Genomic_DNA"/>
</dbReference>
<dbReference type="KEGG" id="ntn:D5366_08940"/>
<name>A0A4Y6V5D0_9PROT</name>
<evidence type="ECO:0000313" key="2">
    <source>
        <dbReference type="EMBL" id="QDH25312.1"/>
    </source>
</evidence>
<evidence type="ECO:0008006" key="4">
    <source>
        <dbReference type="Google" id="ProtNLM"/>
    </source>
</evidence>
<dbReference type="SUPFAM" id="SSF158544">
    <property type="entry name" value="GspK insert domain-like"/>
    <property type="match status" value="1"/>
</dbReference>
<keyword evidence="3" id="KW-1185">Reference proteome</keyword>
<evidence type="ECO:0000256" key="1">
    <source>
        <dbReference type="SAM" id="Phobius"/>
    </source>
</evidence>
<gene>
    <name evidence="2" type="ORF">D5366_08940</name>
</gene>
<accession>A0A4Y6V5D0</accession>
<organism evidence="2 3">
    <name type="scientific">Neokomagataea tanensis</name>
    <dbReference type="NCBI Taxonomy" id="661191"/>
    <lineage>
        <taxon>Bacteria</taxon>
        <taxon>Pseudomonadati</taxon>
        <taxon>Pseudomonadota</taxon>
        <taxon>Alphaproteobacteria</taxon>
        <taxon>Acetobacterales</taxon>
        <taxon>Acetobacteraceae</taxon>
        <taxon>Neokomagataea</taxon>
    </lineage>
</organism>
<dbReference type="RefSeq" id="WP_141493164.1">
    <property type="nucleotide sequence ID" value="NZ_CP032485.1"/>
</dbReference>
<sequence>MRFWWHIYQQIRVIKPKAHVPVKAGSNDAGFALLLVLWTLAFLALIGTHVLLQGRTMVVEASAYQQQAMLELTTDSAIRQELYTLILSSPHVPAGIGNWHERDDGLFRIMTRVQLERGQVNPSLVTQDLLAAVMQSSGIPTQDAERAAAALFNWRGHPLLGAAPPAINMGPADMGNKCSLTHGPFHSFDDMAALPGVGEAIIHKIAPSISLSAMQYPTAQGAVPAVQSALARLGRSNNQNVTTWSSQSPSLGGGVSVVVEAMAQNGNNTQRRRAHIVLMPDAEPEPWHVLRWETVPANAP</sequence>